<keyword evidence="1" id="KW-1133">Transmembrane helix</keyword>
<feature type="transmembrane region" description="Helical" evidence="1">
    <location>
        <begin position="9"/>
        <end position="29"/>
    </location>
</feature>
<organism evidence="2 3">
    <name type="scientific">Bacteroides muris</name>
    <name type="common">ex Afrizal et al. 2022</name>
    <dbReference type="NCBI Taxonomy" id="2516960"/>
    <lineage>
        <taxon>Bacteria</taxon>
        <taxon>Pseudomonadati</taxon>
        <taxon>Bacteroidota</taxon>
        <taxon>Bacteroidia</taxon>
        <taxon>Bacteroidales</taxon>
        <taxon>Bacteroidaceae</taxon>
        <taxon>Bacteroides</taxon>
    </lineage>
</organism>
<sequence length="173" mass="18317">MFTKLTKKVYFKPAVLLMAIAMLTMSFTMPGEVVILRAGTSIPLELVSTLYSSNVKSGQMVDFRVLSDVKANGKIVISAGSIAQGQITRAKKRGLLGSEGELEIAIKSVKAVDGTTVYLSGNNLYDEGSNKLALSIVLTICCLFGFLIKGGKAEIPAGAQVQGTVISNVEINL</sequence>
<accession>A0A4S2ARR7</accession>
<protein>
    <submittedName>
        <fullName evidence="2">Uncharacterized protein</fullName>
    </submittedName>
</protein>
<dbReference type="EMBL" id="SRYZ01000026">
    <property type="protein sequence ID" value="TGY03833.1"/>
    <property type="molecule type" value="Genomic_DNA"/>
</dbReference>
<keyword evidence="1" id="KW-0812">Transmembrane</keyword>
<dbReference type="RefSeq" id="WP_136010553.1">
    <property type="nucleotide sequence ID" value="NZ_SRYZ01000026.1"/>
</dbReference>
<name>A0A4S2ARR7_9BACE</name>
<comment type="caution">
    <text evidence="2">The sequence shown here is derived from an EMBL/GenBank/DDBJ whole genome shotgun (WGS) entry which is preliminary data.</text>
</comment>
<dbReference type="AlphaFoldDB" id="A0A4S2ARR7"/>
<evidence type="ECO:0000313" key="3">
    <source>
        <dbReference type="Proteomes" id="UP000310532"/>
    </source>
</evidence>
<reference evidence="2 3" key="1">
    <citation type="submission" date="2019-04" db="EMBL/GenBank/DDBJ databases">
        <title>Microbes associate with the intestines of laboratory mice.</title>
        <authorList>
            <person name="Navarre W."/>
            <person name="Wong E."/>
            <person name="Huang K."/>
            <person name="Tropini C."/>
            <person name="Ng K."/>
            <person name="Yu B."/>
        </authorList>
    </citation>
    <scope>NUCLEOTIDE SEQUENCE [LARGE SCALE GENOMIC DNA]</scope>
    <source>
        <strain evidence="2 3">NM69_E16B</strain>
    </source>
</reference>
<dbReference type="Proteomes" id="UP000310532">
    <property type="component" value="Unassembled WGS sequence"/>
</dbReference>
<evidence type="ECO:0000313" key="2">
    <source>
        <dbReference type="EMBL" id="TGY03833.1"/>
    </source>
</evidence>
<keyword evidence="1" id="KW-0472">Membrane</keyword>
<evidence type="ECO:0000256" key="1">
    <source>
        <dbReference type="SAM" id="Phobius"/>
    </source>
</evidence>
<keyword evidence="3" id="KW-1185">Reference proteome</keyword>
<gene>
    <name evidence="2" type="ORF">E5355_11840</name>
</gene>
<proteinExistence type="predicted"/>